<reference evidence="4" key="1">
    <citation type="submission" date="2011-05" db="EMBL/GenBank/DDBJ databases">
        <authorList>
            <person name="Richards S.R."/>
            <person name="Qu J."/>
            <person name="Jiang H."/>
            <person name="Jhangiani S.N."/>
            <person name="Agravi P."/>
            <person name="Goodspeed R."/>
            <person name="Gross S."/>
            <person name="Mandapat C."/>
            <person name="Jackson L."/>
            <person name="Mathew T."/>
            <person name="Pu L."/>
            <person name="Thornton R."/>
            <person name="Saada N."/>
            <person name="Wilczek-Boney K.B."/>
            <person name="Lee S."/>
            <person name="Kovar C."/>
            <person name="Wu Y."/>
            <person name="Scherer S.E."/>
            <person name="Worley K.C."/>
            <person name="Muzny D.M."/>
            <person name="Gibbs R."/>
        </authorList>
    </citation>
    <scope>NUCLEOTIDE SEQUENCE</scope>
    <source>
        <strain evidence="4">Brora</strain>
    </source>
</reference>
<protein>
    <recommendedName>
        <fullName evidence="2">Retroviral polymerase SH3-like domain-containing protein</fullName>
    </recommendedName>
</protein>
<dbReference type="eggNOG" id="KOG0017">
    <property type="taxonomic scope" value="Eukaryota"/>
</dbReference>
<feature type="coiled-coil region" evidence="1">
    <location>
        <begin position="128"/>
        <end position="155"/>
    </location>
</feature>
<reference evidence="3" key="2">
    <citation type="submission" date="2015-02" db="UniProtKB">
        <authorList>
            <consortium name="EnsemblMetazoa"/>
        </authorList>
    </citation>
    <scope>IDENTIFICATION</scope>
</reference>
<keyword evidence="4" id="KW-1185">Reference proteome</keyword>
<dbReference type="HOGENOM" id="CLU_1580485_0_0_1"/>
<dbReference type="Pfam" id="PF25597">
    <property type="entry name" value="SH3_retrovirus"/>
    <property type="match status" value="1"/>
</dbReference>
<dbReference type="STRING" id="126957.T1IMI9"/>
<dbReference type="EMBL" id="JH431055">
    <property type="status" value="NOT_ANNOTATED_CDS"/>
    <property type="molecule type" value="Genomic_DNA"/>
</dbReference>
<proteinExistence type="predicted"/>
<evidence type="ECO:0000256" key="1">
    <source>
        <dbReference type="SAM" id="Coils"/>
    </source>
</evidence>
<evidence type="ECO:0000313" key="4">
    <source>
        <dbReference type="Proteomes" id="UP000014500"/>
    </source>
</evidence>
<name>T1IMI9_STRMM</name>
<evidence type="ECO:0000313" key="3">
    <source>
        <dbReference type="EnsemblMetazoa" id="SMAR002195-PA"/>
    </source>
</evidence>
<evidence type="ECO:0000259" key="2">
    <source>
        <dbReference type="Pfam" id="PF25597"/>
    </source>
</evidence>
<feature type="domain" description="Retroviral polymerase SH3-like" evidence="2">
    <location>
        <begin position="28"/>
        <end position="75"/>
    </location>
</feature>
<dbReference type="Proteomes" id="UP000014500">
    <property type="component" value="Unassembled WGS sequence"/>
</dbReference>
<dbReference type="EnsemblMetazoa" id="SMAR002195-RA">
    <property type="protein sequence ID" value="SMAR002195-PA"/>
    <property type="gene ID" value="SMAR002195"/>
</dbReference>
<keyword evidence="1" id="KW-0175">Coiled coil</keyword>
<sequence length="169" mass="19888">MNRIARTDIDKTSFELFYGNRPSVKHLRVSKWENRAKAGILVGYSTKTRGYRVYTPEEEKVWDTSNVVIKEQKLGSDCILDPNVRKVPEFVDFKIDDEKDQDYYDEQPPFGLQEVIEELKVKIPDFQQRILTEEKMDAACQREKLEEELERQLDVPVLPKGDMCDNHVY</sequence>
<organism evidence="3 4">
    <name type="scientific">Strigamia maritima</name>
    <name type="common">European centipede</name>
    <name type="synonym">Geophilus maritimus</name>
    <dbReference type="NCBI Taxonomy" id="126957"/>
    <lineage>
        <taxon>Eukaryota</taxon>
        <taxon>Metazoa</taxon>
        <taxon>Ecdysozoa</taxon>
        <taxon>Arthropoda</taxon>
        <taxon>Myriapoda</taxon>
        <taxon>Chilopoda</taxon>
        <taxon>Pleurostigmophora</taxon>
        <taxon>Geophilomorpha</taxon>
        <taxon>Linotaeniidae</taxon>
        <taxon>Strigamia</taxon>
    </lineage>
</organism>
<dbReference type="InterPro" id="IPR057670">
    <property type="entry name" value="SH3_retrovirus"/>
</dbReference>
<dbReference type="AlphaFoldDB" id="T1IMI9"/>
<accession>T1IMI9</accession>